<organism evidence="1 2">
    <name type="scientific">Rhodococcus opacus RKJ300 = JCM 13270</name>
    <dbReference type="NCBI Taxonomy" id="1165867"/>
    <lineage>
        <taxon>Bacteria</taxon>
        <taxon>Bacillati</taxon>
        <taxon>Actinomycetota</taxon>
        <taxon>Actinomycetes</taxon>
        <taxon>Mycobacteriales</taxon>
        <taxon>Nocardiaceae</taxon>
        <taxon>Rhodococcus</taxon>
    </lineage>
</organism>
<accession>I0WZ07</accession>
<name>I0WZ07_RHOOP</name>
<proteinExistence type="predicted"/>
<evidence type="ECO:0000313" key="2">
    <source>
        <dbReference type="Proteomes" id="UP000006447"/>
    </source>
</evidence>
<sequence length="70" mass="8090">MAFLFFEKVQVGCVRSNITDPVGDLWYLGQVSLQRGKRVEIGEGRAYSVRGGCNTGRRVENRPHWRHRSR</sequence>
<dbReference type="AlphaFoldDB" id="I0WZ07"/>
<evidence type="ECO:0000313" key="1">
    <source>
        <dbReference type="EMBL" id="EID81623.1"/>
    </source>
</evidence>
<gene>
    <name evidence="1" type="ORF">W59_02059</name>
</gene>
<comment type="caution">
    <text evidence="1">The sequence shown here is derived from an EMBL/GenBank/DDBJ whole genome shotgun (WGS) entry which is preliminary data.</text>
</comment>
<dbReference type="Proteomes" id="UP000006447">
    <property type="component" value="Unassembled WGS sequence"/>
</dbReference>
<protein>
    <submittedName>
        <fullName evidence="1">Uncharacterized protein</fullName>
    </submittedName>
</protein>
<reference evidence="1 2" key="1">
    <citation type="journal article" date="2012" name="J. Bacteriol.">
        <title>Draft genome sequence of the nitrophenol-degrading actinomycete Rhodococcus imtechensis RKJ300.</title>
        <authorList>
            <person name="Vikram S."/>
            <person name="Kumar S."/>
            <person name="Subramanian S."/>
            <person name="Raghava G.P."/>
        </authorList>
    </citation>
    <scope>NUCLEOTIDE SEQUENCE [LARGE SCALE GENOMIC DNA]</scope>
    <source>
        <strain evidence="1 2">RKJ300</strain>
    </source>
</reference>
<dbReference type="EMBL" id="AJJH01000013">
    <property type="protein sequence ID" value="EID81623.1"/>
    <property type="molecule type" value="Genomic_DNA"/>
</dbReference>